<evidence type="ECO:0000256" key="1">
    <source>
        <dbReference type="SAM" id="MobiDB-lite"/>
    </source>
</evidence>
<proteinExistence type="predicted"/>
<feature type="region of interest" description="Disordered" evidence="1">
    <location>
        <begin position="121"/>
        <end position="173"/>
    </location>
</feature>
<organism evidence="2 3">
    <name type="scientific">Marasmius tenuissimus</name>
    <dbReference type="NCBI Taxonomy" id="585030"/>
    <lineage>
        <taxon>Eukaryota</taxon>
        <taxon>Fungi</taxon>
        <taxon>Dikarya</taxon>
        <taxon>Basidiomycota</taxon>
        <taxon>Agaricomycotina</taxon>
        <taxon>Agaricomycetes</taxon>
        <taxon>Agaricomycetidae</taxon>
        <taxon>Agaricales</taxon>
        <taxon>Marasmiineae</taxon>
        <taxon>Marasmiaceae</taxon>
        <taxon>Marasmius</taxon>
    </lineage>
</organism>
<dbReference type="EMBL" id="JBBXMP010000191">
    <property type="protein sequence ID" value="KAL0060115.1"/>
    <property type="molecule type" value="Genomic_DNA"/>
</dbReference>
<accession>A0ABR2ZFK1</accession>
<feature type="compositionally biased region" description="Basic residues" evidence="1">
    <location>
        <begin position="126"/>
        <end position="146"/>
    </location>
</feature>
<reference evidence="2 3" key="1">
    <citation type="submission" date="2024-05" db="EMBL/GenBank/DDBJ databases">
        <title>A draft genome resource for the thread blight pathogen Marasmius tenuissimus strain MS-2.</title>
        <authorList>
            <person name="Yulfo-Soto G.E."/>
            <person name="Baruah I.K."/>
            <person name="Amoako-Attah I."/>
            <person name="Bukari Y."/>
            <person name="Meinhardt L.W."/>
            <person name="Bailey B.A."/>
            <person name="Cohen S.P."/>
        </authorList>
    </citation>
    <scope>NUCLEOTIDE SEQUENCE [LARGE SCALE GENOMIC DNA]</scope>
    <source>
        <strain evidence="2 3">MS-2</strain>
    </source>
</reference>
<dbReference type="Proteomes" id="UP001437256">
    <property type="component" value="Unassembled WGS sequence"/>
</dbReference>
<evidence type="ECO:0000313" key="3">
    <source>
        <dbReference type="Proteomes" id="UP001437256"/>
    </source>
</evidence>
<comment type="caution">
    <text evidence="2">The sequence shown here is derived from an EMBL/GenBank/DDBJ whole genome shotgun (WGS) entry which is preliminary data.</text>
</comment>
<protein>
    <submittedName>
        <fullName evidence="2">Uncharacterized protein</fullName>
    </submittedName>
</protein>
<feature type="region of interest" description="Disordered" evidence="1">
    <location>
        <begin position="197"/>
        <end position="336"/>
    </location>
</feature>
<sequence>MGIIEIPPLQVPSKGKKNTLPLLVRTNPGGHGLNLAPSRNPNNLTSTLPITVHSLPDQGSSITTTNDSTRIPTLILRLVITILIVPVLYRRRHPHTDHIRTLTRMIRIGVEGRYRLLLRLPSLTTRKARNRHRHRPPPPPRPKSRPRQSVLRSDDDDEPGPSSRRSRSRGRRVSWGSVEHIGVSAGFAAVEVVNVDEYEDRDEGDDTHQSNSNRRGYRQPTPSIVTKGTKERGMEVSERPSQHSRDSDSDVDDDLHLSDAVAPPAQVQPKPKPKDNKKVPVVVAPIDIIEVTDSESEAEKEPPAPPRGRQKTRAKTPAPPEGTSNSTIGTRGSRRR</sequence>
<feature type="compositionally biased region" description="Polar residues" evidence="1">
    <location>
        <begin position="209"/>
        <end position="226"/>
    </location>
</feature>
<name>A0ABR2ZFK1_9AGAR</name>
<gene>
    <name evidence="2" type="ORF">AAF712_013087</name>
</gene>
<feature type="compositionally biased region" description="Basic and acidic residues" evidence="1">
    <location>
        <begin position="228"/>
        <end position="248"/>
    </location>
</feature>
<feature type="compositionally biased region" description="Low complexity" evidence="1">
    <location>
        <begin position="258"/>
        <end position="269"/>
    </location>
</feature>
<evidence type="ECO:0000313" key="2">
    <source>
        <dbReference type="EMBL" id="KAL0060115.1"/>
    </source>
</evidence>
<keyword evidence="3" id="KW-1185">Reference proteome</keyword>